<organism evidence="2 3">
    <name type="scientific">Phytophthora megakarya</name>
    <dbReference type="NCBI Taxonomy" id="4795"/>
    <lineage>
        <taxon>Eukaryota</taxon>
        <taxon>Sar</taxon>
        <taxon>Stramenopiles</taxon>
        <taxon>Oomycota</taxon>
        <taxon>Peronosporomycetes</taxon>
        <taxon>Peronosporales</taxon>
        <taxon>Peronosporaceae</taxon>
        <taxon>Phytophthora</taxon>
    </lineage>
</organism>
<keyword evidence="3" id="KW-1185">Reference proteome</keyword>
<comment type="caution">
    <text evidence="2">The sequence shown here is derived from an EMBL/GenBank/DDBJ whole genome shotgun (WGS) entry which is preliminary data.</text>
</comment>
<name>A0A225UVA6_9STRA</name>
<reference evidence="3" key="1">
    <citation type="submission" date="2017-03" db="EMBL/GenBank/DDBJ databases">
        <title>Phytopthora megakarya and P. palmivora, two closely related causual agents of cacao black pod achieved similar genome size and gene model numbers by different mechanisms.</title>
        <authorList>
            <person name="Ali S."/>
            <person name="Shao J."/>
            <person name="Larry D.J."/>
            <person name="Kronmiller B."/>
            <person name="Shen D."/>
            <person name="Strem M.D."/>
            <person name="Melnick R.L."/>
            <person name="Guiltinan M.J."/>
            <person name="Tyler B.M."/>
            <person name="Meinhardt L.W."/>
            <person name="Bailey B.A."/>
        </authorList>
    </citation>
    <scope>NUCLEOTIDE SEQUENCE [LARGE SCALE GENOMIC DNA]</scope>
    <source>
        <strain evidence="3">zdho120</strain>
    </source>
</reference>
<gene>
    <name evidence="2" type="ORF">PHMEG_00032773</name>
</gene>
<protein>
    <submittedName>
        <fullName evidence="2">Uncharacterized protein</fullName>
    </submittedName>
</protein>
<accession>A0A225UVA6</accession>
<dbReference type="OrthoDB" id="128868at2759"/>
<dbReference type="EMBL" id="NBNE01011145">
    <property type="protein sequence ID" value="OWY96852.1"/>
    <property type="molecule type" value="Genomic_DNA"/>
</dbReference>
<sequence length="407" mass="47001">MLQMFGTVFELHQRGELPADKDHYPTLQPEELKGLIRLFQAQVVQVGTACQQGKNRLRDLTKSIFGSRRSLLDTIEFRENELKVRTATTNNPWAKNPLTQDHDEQEDVPMEEDNSIVCFRKDVYGAEENEVMRTIYTAARNFPSELRPSTEMEKKITQGILEGNILAQGLPLFLKLEGELYIQLPTQLPVYPDFQTRERLVGAILQGSKRGGFDPANLTKMLGETKQVCYNSQQHYVHLFFWTRETSTGWTKQLPSIPFRNRRFLLQNARPVDEHHEDSPSQSSRRVWTRQVGSDGVKNEQRHARYKVKLLNVSMFMDEAALDAFIRSKAGSDYTTFREHKYGGQIFQTGVWEIYFKSPGCPPFLDKYISWVRIQHRHATTVEARGILWYSAVLRRMRGLAEGVALT</sequence>
<dbReference type="Proteomes" id="UP000198211">
    <property type="component" value="Unassembled WGS sequence"/>
</dbReference>
<feature type="region of interest" description="Disordered" evidence="1">
    <location>
        <begin position="91"/>
        <end position="111"/>
    </location>
</feature>
<evidence type="ECO:0000313" key="2">
    <source>
        <dbReference type="EMBL" id="OWY96852.1"/>
    </source>
</evidence>
<proteinExistence type="predicted"/>
<feature type="region of interest" description="Disordered" evidence="1">
    <location>
        <begin position="270"/>
        <end position="296"/>
    </location>
</feature>
<evidence type="ECO:0000313" key="3">
    <source>
        <dbReference type="Proteomes" id="UP000198211"/>
    </source>
</evidence>
<dbReference type="AlphaFoldDB" id="A0A225UVA6"/>
<evidence type="ECO:0000256" key="1">
    <source>
        <dbReference type="SAM" id="MobiDB-lite"/>
    </source>
</evidence>